<evidence type="ECO:0000313" key="2">
    <source>
        <dbReference type="EMBL" id="KAG2641921.1"/>
    </source>
</evidence>
<comment type="caution">
    <text evidence="2">The sequence shown here is derived from an EMBL/GenBank/DDBJ whole genome shotgun (WGS) entry which is preliminary data.</text>
</comment>
<sequence>MDPLHPISLSPQTLPGPPSVPRRLISTHPPPHPDGRGPYGDTGVMAPEKPGGPKLRPVDGEGARRRQELIPGGEGRLVAADAPLRGFFGAGGGECKGVLVKVASSSSAAVRQESRTSSVVSLQRVAAGDPPLPSLLGPDGGDSDAAVVKVTSSSSADVRPGRPISSVHLLQSGKGNNDFSWVEGMLTEDISRVTLIEPNAALDLNVSCGSESSNQWTGVSEIVHRGVLSGVPGCAHNIGGQPGREACESIDCGVNSESNRGRWRPQDVCSAIKECSRDGPLRENINPEVSKKLDFNPVVAACNGGVKSAAQDIIVVADASAVGETGYCRDMLDLKMLFLTTMGRVSWLRSAQCRKTQVSRSQQCNLLCLVTNSLRGKEGTQQVVARTIGFLSLGRPVRCNKH</sequence>
<gene>
    <name evidence="2" type="ORF">PVAP13_2KG217500</name>
</gene>
<proteinExistence type="predicted"/>
<dbReference type="Proteomes" id="UP000823388">
    <property type="component" value="Chromosome 2K"/>
</dbReference>
<reference evidence="2" key="1">
    <citation type="submission" date="2020-05" db="EMBL/GenBank/DDBJ databases">
        <title>WGS assembly of Panicum virgatum.</title>
        <authorList>
            <person name="Lovell J.T."/>
            <person name="Jenkins J."/>
            <person name="Shu S."/>
            <person name="Juenger T.E."/>
            <person name="Schmutz J."/>
        </authorList>
    </citation>
    <scope>NUCLEOTIDE SEQUENCE</scope>
    <source>
        <strain evidence="2">AP13</strain>
    </source>
</reference>
<keyword evidence="3" id="KW-1185">Reference proteome</keyword>
<organism evidence="2 3">
    <name type="scientific">Panicum virgatum</name>
    <name type="common">Blackwell switchgrass</name>
    <dbReference type="NCBI Taxonomy" id="38727"/>
    <lineage>
        <taxon>Eukaryota</taxon>
        <taxon>Viridiplantae</taxon>
        <taxon>Streptophyta</taxon>
        <taxon>Embryophyta</taxon>
        <taxon>Tracheophyta</taxon>
        <taxon>Spermatophyta</taxon>
        <taxon>Magnoliopsida</taxon>
        <taxon>Liliopsida</taxon>
        <taxon>Poales</taxon>
        <taxon>Poaceae</taxon>
        <taxon>PACMAD clade</taxon>
        <taxon>Panicoideae</taxon>
        <taxon>Panicodae</taxon>
        <taxon>Paniceae</taxon>
        <taxon>Panicinae</taxon>
        <taxon>Panicum</taxon>
        <taxon>Panicum sect. Hiantes</taxon>
    </lineage>
</organism>
<protein>
    <submittedName>
        <fullName evidence="2">Uncharacterized protein</fullName>
    </submittedName>
</protein>
<evidence type="ECO:0000256" key="1">
    <source>
        <dbReference type="SAM" id="MobiDB-lite"/>
    </source>
</evidence>
<name>A0A8T0VY88_PANVG</name>
<accession>A0A8T0VY88</accession>
<feature type="region of interest" description="Disordered" evidence="1">
    <location>
        <begin position="1"/>
        <end position="63"/>
    </location>
</feature>
<dbReference type="EMBL" id="CM029039">
    <property type="protein sequence ID" value="KAG2641921.1"/>
    <property type="molecule type" value="Genomic_DNA"/>
</dbReference>
<evidence type="ECO:0000313" key="3">
    <source>
        <dbReference type="Proteomes" id="UP000823388"/>
    </source>
</evidence>
<dbReference type="AlphaFoldDB" id="A0A8T0VY88"/>